<feature type="domain" description="Putative antitoxin VapB45-like DNA-binding HTH" evidence="2">
    <location>
        <begin position="22"/>
        <end position="98"/>
    </location>
</feature>
<reference evidence="3 4" key="1">
    <citation type="journal article" date="2022" name="Microbiol. Resour. Announc.">
        <title>Complete Genome Sequences of Thermus Strains Isolated from Senami Hot Spring in Japan.</title>
        <authorList>
            <person name="Miyazaki K."/>
        </authorList>
    </citation>
    <scope>NUCLEOTIDE SEQUENCE [LARGE SCALE GENOMIC DNA]</scope>
    <source>
        <strain evidence="3 4">SNM4-1</strain>
        <plasmid evidence="3 4">pTbrSNM4-1b</plasmid>
    </source>
</reference>
<dbReference type="InterPro" id="IPR007367">
    <property type="entry name" value="DUF433"/>
</dbReference>
<protein>
    <recommendedName>
        <fullName evidence="2">Putative antitoxin VapB45-like DNA-binding HTH domain-containing protein</fullName>
    </recommendedName>
</protein>
<dbReference type="InterPro" id="IPR048708">
    <property type="entry name" value="VapB45-like_HTH"/>
</dbReference>
<dbReference type="InterPro" id="IPR009057">
    <property type="entry name" value="Homeodomain-like_sf"/>
</dbReference>
<evidence type="ECO:0000259" key="2">
    <source>
        <dbReference type="Pfam" id="PF21321"/>
    </source>
</evidence>
<dbReference type="EMBL" id="AP025594">
    <property type="protein sequence ID" value="BDG17699.1"/>
    <property type="molecule type" value="Genomic_DNA"/>
</dbReference>
<dbReference type="Pfam" id="PF21321">
    <property type="entry name" value="HTH_66"/>
    <property type="match status" value="1"/>
</dbReference>
<dbReference type="SUPFAM" id="SSF46689">
    <property type="entry name" value="Homeodomain-like"/>
    <property type="match status" value="1"/>
</dbReference>
<proteinExistence type="predicted"/>
<evidence type="ECO:0000313" key="4">
    <source>
        <dbReference type="Proteomes" id="UP000831120"/>
    </source>
</evidence>
<sequence>MEAHRTAQDTASQEHLDPRDRPLYTIPEAARYLGLSEATLRTWVRGRSYPRQGHQGYSPPLVETPGNGPYLSFFNLVEANVLAALRQKHHVPMRRIRQMVEYAKEALGEPRPLLLDLEAGLGDVFLRQGEKLLALTRTGQLALREVLESYLSRVERDERGLPLRFHPAVGTRLRSERVVLDPKVAFGAPTVRGVKTAVIALRFNAGESLEDIATDYGVGMEEVREALVFEGLGMDLRAA</sequence>
<gene>
    <name evidence="3" type="ORF">TbrSNM41_24330</name>
</gene>
<accession>A0ABM7XMT7</accession>
<evidence type="ECO:0000256" key="1">
    <source>
        <dbReference type="SAM" id="MobiDB-lite"/>
    </source>
</evidence>
<keyword evidence="4" id="KW-1185">Reference proteome</keyword>
<name>A0ABM7XMT7_THEBO</name>
<dbReference type="Pfam" id="PF04255">
    <property type="entry name" value="DUF433"/>
    <property type="match status" value="1"/>
</dbReference>
<geneLocation type="plasmid" evidence="3 4">
    <name>pTbrSNM4-1b</name>
</geneLocation>
<keyword evidence="3" id="KW-0614">Plasmid</keyword>
<dbReference type="Proteomes" id="UP000831120">
    <property type="component" value="Plasmid pTbrSNM4-1b"/>
</dbReference>
<dbReference type="Gene3D" id="1.10.1660.10">
    <property type="match status" value="1"/>
</dbReference>
<dbReference type="RefSeq" id="WP_244363761.1">
    <property type="nucleotide sequence ID" value="NZ_AP025594.1"/>
</dbReference>
<evidence type="ECO:0000313" key="3">
    <source>
        <dbReference type="EMBL" id="BDG17699.1"/>
    </source>
</evidence>
<feature type="region of interest" description="Disordered" evidence="1">
    <location>
        <begin position="1"/>
        <end position="21"/>
    </location>
</feature>
<organism evidence="3 4">
    <name type="scientific">Thermus brockianus</name>
    <dbReference type="NCBI Taxonomy" id="56956"/>
    <lineage>
        <taxon>Bacteria</taxon>
        <taxon>Thermotogati</taxon>
        <taxon>Deinococcota</taxon>
        <taxon>Deinococci</taxon>
        <taxon>Thermales</taxon>
        <taxon>Thermaceae</taxon>
        <taxon>Thermus</taxon>
    </lineage>
</organism>